<dbReference type="PANTHER" id="PTHR12526:SF622">
    <property type="entry name" value="GLYCOSYLTRANSFERASE (GROUP I)"/>
    <property type="match status" value="1"/>
</dbReference>
<gene>
    <name evidence="2" type="ORF">ENT82_02415</name>
</gene>
<feature type="domain" description="Glycosyltransferase subfamily 4-like N-terminal" evidence="1">
    <location>
        <begin position="31"/>
        <end position="168"/>
    </location>
</feature>
<evidence type="ECO:0000259" key="1">
    <source>
        <dbReference type="Pfam" id="PF13579"/>
    </source>
</evidence>
<dbReference type="SUPFAM" id="SSF53756">
    <property type="entry name" value="UDP-Glycosyltransferase/glycogen phosphorylase"/>
    <property type="match status" value="1"/>
</dbReference>
<name>A0A7C4I5F6_CALS0</name>
<proteinExistence type="predicted"/>
<dbReference type="InterPro" id="IPR028098">
    <property type="entry name" value="Glyco_trans_4-like_N"/>
</dbReference>
<protein>
    <submittedName>
        <fullName evidence="2">Glycosyltransferase family 1 protein</fullName>
    </submittedName>
</protein>
<dbReference type="Gene3D" id="3.40.50.2000">
    <property type="entry name" value="Glycogen Phosphorylase B"/>
    <property type="match status" value="2"/>
</dbReference>
<keyword evidence="2" id="KW-0808">Transferase</keyword>
<comment type="caution">
    <text evidence="2">The sequence shown here is derived from an EMBL/GenBank/DDBJ whole genome shotgun (WGS) entry which is preliminary data.</text>
</comment>
<organism evidence="2">
    <name type="scientific">Caldiarchaeum subterraneum</name>
    <dbReference type="NCBI Taxonomy" id="311458"/>
    <lineage>
        <taxon>Archaea</taxon>
        <taxon>Nitrososphaerota</taxon>
        <taxon>Candidatus Caldarchaeales</taxon>
        <taxon>Candidatus Caldarchaeaceae</taxon>
        <taxon>Candidatus Caldarchaeum</taxon>
    </lineage>
</organism>
<dbReference type="GO" id="GO:0016740">
    <property type="term" value="F:transferase activity"/>
    <property type="evidence" value="ECO:0007669"/>
    <property type="project" value="UniProtKB-KW"/>
</dbReference>
<dbReference type="CDD" id="cd03801">
    <property type="entry name" value="GT4_PimA-like"/>
    <property type="match status" value="1"/>
</dbReference>
<dbReference type="PANTHER" id="PTHR12526">
    <property type="entry name" value="GLYCOSYLTRANSFERASE"/>
    <property type="match status" value="1"/>
</dbReference>
<dbReference type="Pfam" id="PF13579">
    <property type="entry name" value="Glyco_trans_4_4"/>
    <property type="match status" value="1"/>
</dbReference>
<sequence length="358" mass="40897">MRVRLATAVSAYPFYNFRYLKLLDEFARVFDVYCFAGSALGRRVRRAGFRLVHVYPFTVPRRIRYVVGPYVAQFFMNVIRADVVWLFDTATALAPNFLRSPAVLDVEDPKVVLPPDELAKQSRLSFVHEMRMLRDKRFRKIVVTTEMIRRKFVSLGVDKERIEVIPYGVDTELFKPSPLPDEPVVLYYGTFQPHRAQLLVKVVEKVASMRSDIRFLLVGDVPQPVATMLKKVAGDRVEMPGFVPHDELPKWIQKSRICILTQDRSLGGRLSFKLLEYMASGRPVVSTDVDESFPVRDSGAGIVTPIDADAMANAIIQLIDDDALAKQMAERGVNYAKQFDWRMMVDKYVNLIKQVAQT</sequence>
<dbReference type="Pfam" id="PF13692">
    <property type="entry name" value="Glyco_trans_1_4"/>
    <property type="match status" value="1"/>
</dbReference>
<dbReference type="EMBL" id="DTAD01000024">
    <property type="protein sequence ID" value="HGN89968.1"/>
    <property type="molecule type" value="Genomic_DNA"/>
</dbReference>
<reference evidence="2" key="1">
    <citation type="journal article" date="2020" name="mSystems">
        <title>Genome- and Community-Level Interaction Insights into Carbon Utilization and Element Cycling Functions of Hydrothermarchaeota in Hydrothermal Sediment.</title>
        <authorList>
            <person name="Zhou Z."/>
            <person name="Liu Y."/>
            <person name="Xu W."/>
            <person name="Pan J."/>
            <person name="Luo Z.H."/>
            <person name="Li M."/>
        </authorList>
    </citation>
    <scope>NUCLEOTIDE SEQUENCE [LARGE SCALE GENOMIC DNA]</scope>
    <source>
        <strain evidence="2">SpSt-613</strain>
    </source>
</reference>
<evidence type="ECO:0000313" key="2">
    <source>
        <dbReference type="EMBL" id="HGN89968.1"/>
    </source>
</evidence>
<accession>A0A7C4I5F6</accession>
<dbReference type="AlphaFoldDB" id="A0A7C4I5F6"/>